<dbReference type="Pfam" id="PF04954">
    <property type="entry name" value="SIP"/>
    <property type="match status" value="1"/>
</dbReference>
<evidence type="ECO:0000259" key="2">
    <source>
        <dbReference type="PROSITE" id="PS51384"/>
    </source>
</evidence>
<dbReference type="Pfam" id="PF08021">
    <property type="entry name" value="FAD_binding_9"/>
    <property type="match status" value="2"/>
</dbReference>
<comment type="caution">
    <text evidence="3">The sequence shown here is derived from an EMBL/GenBank/DDBJ whole genome shotgun (WGS) entry which is preliminary data.</text>
</comment>
<dbReference type="Gene3D" id="3.40.50.80">
    <property type="entry name" value="Nucleotide-binding domain of ferredoxin-NADP reductase (FNR) module"/>
    <property type="match status" value="1"/>
</dbReference>
<dbReference type="PANTHER" id="PTHR30157:SF0">
    <property type="entry name" value="NADPH-DEPENDENT FERRIC-CHELATE REDUCTASE"/>
    <property type="match status" value="1"/>
</dbReference>
<evidence type="ECO:0000313" key="4">
    <source>
        <dbReference type="Proteomes" id="UP001241603"/>
    </source>
</evidence>
<name>A0ABU0H5U4_9HYPH</name>
<evidence type="ECO:0000313" key="3">
    <source>
        <dbReference type="EMBL" id="MDQ0437655.1"/>
    </source>
</evidence>
<evidence type="ECO:0000256" key="1">
    <source>
        <dbReference type="ARBA" id="ARBA00035644"/>
    </source>
</evidence>
<proteinExistence type="inferred from homology"/>
<organism evidence="3 4">
    <name type="scientific">Kaistia dalseonensis</name>
    <dbReference type="NCBI Taxonomy" id="410840"/>
    <lineage>
        <taxon>Bacteria</taxon>
        <taxon>Pseudomonadati</taxon>
        <taxon>Pseudomonadota</taxon>
        <taxon>Alphaproteobacteria</taxon>
        <taxon>Hyphomicrobiales</taxon>
        <taxon>Kaistiaceae</taxon>
        <taxon>Kaistia</taxon>
    </lineage>
</organism>
<dbReference type="InterPro" id="IPR007037">
    <property type="entry name" value="SIP_rossman_dom"/>
</dbReference>
<accession>A0ABU0H5U4</accession>
<reference evidence="3 4" key="1">
    <citation type="submission" date="2023-07" db="EMBL/GenBank/DDBJ databases">
        <title>Genomic Encyclopedia of Type Strains, Phase IV (KMG-IV): sequencing the most valuable type-strain genomes for metagenomic binning, comparative biology and taxonomic classification.</title>
        <authorList>
            <person name="Goeker M."/>
        </authorList>
    </citation>
    <scope>NUCLEOTIDE SEQUENCE [LARGE SCALE GENOMIC DNA]</scope>
    <source>
        <strain evidence="3 4">B6-8</strain>
    </source>
</reference>
<gene>
    <name evidence="3" type="ORF">QO014_002040</name>
</gene>
<keyword evidence="4" id="KW-1185">Reference proteome</keyword>
<feature type="domain" description="FAD-binding FR-type" evidence="2">
    <location>
        <begin position="18"/>
        <end position="127"/>
    </location>
</feature>
<dbReference type="Gene3D" id="2.40.30.10">
    <property type="entry name" value="Translation factors"/>
    <property type="match status" value="1"/>
</dbReference>
<sequence>MTETTTEPHAIRRMRHETRRRLLTVMAVDRLTPRMLRIHFASDDFADFVSAAPDDHIKLFFPDVDPAVEGGKPVMRDFTPRAFDVAKGTLTIDFALHEAGPATQWAAGATVGQTLEIGGPRGSMVVPDDFDWYWLIGDETALPAIGRWVEQLPAGKPVLTAAVIADAGEIQSFDARADWDSLWSLRSEAGADDAAALKAALDRKALPAGDGFVWIAAESSVARALRAYVVEERGHPKVWMKASGYWKRGEADAHERIDD</sequence>
<dbReference type="SUPFAM" id="SSF63380">
    <property type="entry name" value="Riboflavin synthase domain-like"/>
    <property type="match status" value="1"/>
</dbReference>
<dbReference type="InterPro" id="IPR039374">
    <property type="entry name" value="SIP_fam"/>
</dbReference>
<dbReference type="PANTHER" id="PTHR30157">
    <property type="entry name" value="FERRIC REDUCTASE, NADPH-DEPENDENT"/>
    <property type="match status" value="1"/>
</dbReference>
<dbReference type="PROSITE" id="PS51384">
    <property type="entry name" value="FAD_FR"/>
    <property type="match status" value="1"/>
</dbReference>
<dbReference type="InterPro" id="IPR017938">
    <property type="entry name" value="Riboflavin_synthase-like_b-brl"/>
</dbReference>
<dbReference type="InterPro" id="IPR013113">
    <property type="entry name" value="SIP_FAD-bd"/>
</dbReference>
<protein>
    <submittedName>
        <fullName evidence="3">NADPH-dependent ferric siderophore reductase</fullName>
    </submittedName>
</protein>
<dbReference type="CDD" id="cd06193">
    <property type="entry name" value="siderophore_interacting"/>
    <property type="match status" value="1"/>
</dbReference>
<dbReference type="InterPro" id="IPR017927">
    <property type="entry name" value="FAD-bd_FR_type"/>
</dbReference>
<comment type="similarity">
    <text evidence="1">Belongs to the SIP oxidoreductase family.</text>
</comment>
<dbReference type="EMBL" id="JAUSVO010000002">
    <property type="protein sequence ID" value="MDQ0437655.1"/>
    <property type="molecule type" value="Genomic_DNA"/>
</dbReference>
<dbReference type="RefSeq" id="WP_266348559.1">
    <property type="nucleotide sequence ID" value="NZ_JAPKNG010000002.1"/>
</dbReference>
<dbReference type="Proteomes" id="UP001241603">
    <property type="component" value="Unassembled WGS sequence"/>
</dbReference>
<dbReference type="InterPro" id="IPR039261">
    <property type="entry name" value="FNR_nucleotide-bd"/>
</dbReference>